<dbReference type="Proteomes" id="UP001200513">
    <property type="component" value="Chromosome"/>
</dbReference>
<reference evidence="8" key="1">
    <citation type="journal article" date="2022" name="Nat. Microbiol.">
        <title>Unique mobile elements and scalable gene flow at the prokaryote-eukaryote boundary revealed by circularized Asgard archaea genomes.</title>
        <authorList>
            <person name="Wu F."/>
            <person name="Speth D.R."/>
            <person name="Philosof A."/>
            <person name="Cremiere A."/>
            <person name="Narayanan A."/>
            <person name="Barco R.A."/>
            <person name="Connon S.A."/>
            <person name="Amend J.P."/>
            <person name="Antoshechkin I.A."/>
            <person name="Orphan V.J."/>
        </authorList>
    </citation>
    <scope>NUCLEOTIDE SEQUENCE</scope>
    <source>
        <strain evidence="8">PR6</strain>
    </source>
</reference>
<feature type="transmembrane region" description="Helical" evidence="7">
    <location>
        <begin position="438"/>
        <end position="463"/>
    </location>
</feature>
<dbReference type="AlphaFoldDB" id="A0A9Y1BW25"/>
<feature type="transmembrane region" description="Helical" evidence="7">
    <location>
        <begin position="122"/>
        <end position="140"/>
    </location>
</feature>
<dbReference type="EMBL" id="CP084167">
    <property type="protein sequence ID" value="UJG44914.1"/>
    <property type="molecule type" value="Genomic_DNA"/>
</dbReference>
<feature type="transmembrane region" description="Helical" evidence="7">
    <location>
        <begin position="94"/>
        <end position="116"/>
    </location>
</feature>
<keyword evidence="6 7" id="KW-0472">Membrane</keyword>
<gene>
    <name evidence="8" type="ORF">K9W46_06965</name>
</gene>
<evidence type="ECO:0000256" key="4">
    <source>
        <dbReference type="ARBA" id="ARBA00022692"/>
    </source>
</evidence>
<dbReference type="GO" id="GO:0022857">
    <property type="term" value="F:transmembrane transporter activity"/>
    <property type="evidence" value="ECO:0007669"/>
    <property type="project" value="InterPro"/>
</dbReference>
<feature type="transmembrane region" description="Helical" evidence="7">
    <location>
        <begin position="215"/>
        <end position="233"/>
    </location>
</feature>
<evidence type="ECO:0000313" key="8">
    <source>
        <dbReference type="EMBL" id="UJG44914.1"/>
    </source>
</evidence>
<comment type="subcellular location">
    <subcellularLocation>
        <location evidence="1">Cell membrane</location>
        <topology evidence="1">Multi-pass membrane protein</topology>
    </subcellularLocation>
</comment>
<dbReference type="InterPro" id="IPR011701">
    <property type="entry name" value="MFS"/>
</dbReference>
<feature type="transmembrane region" description="Helical" evidence="7">
    <location>
        <begin position="266"/>
        <end position="290"/>
    </location>
</feature>
<organism evidence="8">
    <name type="scientific">Candidatus Heimdallarchaeum endolithica</name>
    <dbReference type="NCBI Taxonomy" id="2876572"/>
    <lineage>
        <taxon>Archaea</taxon>
        <taxon>Promethearchaeati</taxon>
        <taxon>Candidatus Heimdallarchaeota</taxon>
        <taxon>Candidatus Heimdallarchaeia (ex Rinke et al. 2021) (nom. nud.)</taxon>
        <taxon>Candidatus Heimdallarchaeales</taxon>
        <taxon>Candidatus Heimdallarchaeaceae</taxon>
        <taxon>Candidatus Heimdallarchaeum</taxon>
    </lineage>
</organism>
<evidence type="ECO:0000256" key="7">
    <source>
        <dbReference type="SAM" id="Phobius"/>
    </source>
</evidence>
<feature type="transmembrane region" description="Helical" evidence="7">
    <location>
        <begin position="363"/>
        <end position="388"/>
    </location>
</feature>
<evidence type="ECO:0000256" key="2">
    <source>
        <dbReference type="ARBA" id="ARBA00022448"/>
    </source>
</evidence>
<keyword evidence="2" id="KW-0813">Transport</keyword>
<evidence type="ECO:0000256" key="3">
    <source>
        <dbReference type="ARBA" id="ARBA00022475"/>
    </source>
</evidence>
<feature type="transmembrane region" description="Helical" evidence="7">
    <location>
        <begin position="58"/>
        <end position="82"/>
    </location>
</feature>
<evidence type="ECO:0000256" key="1">
    <source>
        <dbReference type="ARBA" id="ARBA00004651"/>
    </source>
</evidence>
<dbReference type="InterPro" id="IPR050171">
    <property type="entry name" value="MFS_Transporters"/>
</dbReference>
<keyword evidence="5 7" id="KW-1133">Transmembrane helix</keyword>
<dbReference type="Gene3D" id="1.20.1250.20">
    <property type="entry name" value="MFS general substrate transporter like domains"/>
    <property type="match status" value="2"/>
</dbReference>
<feature type="transmembrane region" description="Helical" evidence="7">
    <location>
        <begin position="174"/>
        <end position="195"/>
    </location>
</feature>
<dbReference type="InterPro" id="IPR036259">
    <property type="entry name" value="MFS_trans_sf"/>
</dbReference>
<dbReference type="SUPFAM" id="SSF103473">
    <property type="entry name" value="MFS general substrate transporter"/>
    <property type="match status" value="1"/>
</dbReference>
<dbReference type="PANTHER" id="PTHR23517">
    <property type="entry name" value="RESISTANCE PROTEIN MDTM, PUTATIVE-RELATED-RELATED"/>
    <property type="match status" value="1"/>
</dbReference>
<sequence length="479" mass="52900">MIDKSTNSKEDEKLFKLRHQKLSFLGIIISTFFLRVAFGSTTVLMPLYIYKHLKMEGWVANIAIMIVEITYALAVIASSGFFGSKADIDDAKKWILFGTASGGLVLFGYGVCAFDWQGLIGIVPLANGLIIFGMSVYHFIHGVAGSAKVNASYGYISRFSVYENRATRMGMYNVAVTAGRSTGVVLAGFLYKFFVGQSDDASWHPLRPSWLVYEYLVFAFFLIISALIVYFTVEKTKPIISRSNFSLKKQLLASWNLLTNKERRGIILPLVGTASIIGILNNWAFLVISLETGADVGSTVTVLLTLLMGAPMALWGYVADKIGRKKTLAIGVFGMIGMTFMLGFSYFGNYVDPEDLSSILDHSWIITLLVIFVILASAYFPAISGRLGDSSSIGFKEERHGTTMSVQQTIMSLSEIIGIVLGGVALIIVYSFVGDIYFYYNMIGLMIPIVFLLVLTTIATLLWPAEKEFISKANVRRKE</sequence>
<dbReference type="GO" id="GO:0005886">
    <property type="term" value="C:plasma membrane"/>
    <property type="evidence" value="ECO:0007669"/>
    <property type="project" value="UniProtKB-SubCell"/>
</dbReference>
<feature type="transmembrane region" description="Helical" evidence="7">
    <location>
        <begin position="409"/>
        <end position="432"/>
    </location>
</feature>
<keyword evidence="3" id="KW-1003">Cell membrane</keyword>
<feature type="transmembrane region" description="Helical" evidence="7">
    <location>
        <begin position="330"/>
        <end position="351"/>
    </location>
</feature>
<dbReference type="Pfam" id="PF07690">
    <property type="entry name" value="MFS_1"/>
    <property type="match status" value="1"/>
</dbReference>
<feature type="transmembrane region" description="Helical" evidence="7">
    <location>
        <begin position="21"/>
        <end position="38"/>
    </location>
</feature>
<evidence type="ECO:0000256" key="5">
    <source>
        <dbReference type="ARBA" id="ARBA00022989"/>
    </source>
</evidence>
<keyword evidence="4 7" id="KW-0812">Transmembrane</keyword>
<protein>
    <submittedName>
        <fullName evidence="8">MFS transporter</fullName>
    </submittedName>
</protein>
<name>A0A9Y1BW25_9ARCH</name>
<accession>A0A9Y1BW25</accession>
<evidence type="ECO:0000256" key="6">
    <source>
        <dbReference type="ARBA" id="ARBA00023136"/>
    </source>
</evidence>
<proteinExistence type="predicted"/>
<feature type="transmembrane region" description="Helical" evidence="7">
    <location>
        <begin position="296"/>
        <end position="318"/>
    </location>
</feature>